<evidence type="ECO:0000313" key="3">
    <source>
        <dbReference type="Proteomes" id="UP000294963"/>
    </source>
</evidence>
<keyword evidence="1" id="KW-0732">Signal</keyword>
<gene>
    <name evidence="2" type="ORF">EC844_11477</name>
</gene>
<name>A0A4R1XRY3_ACICA</name>
<keyword evidence="3" id="KW-1185">Reference proteome</keyword>
<dbReference type="AlphaFoldDB" id="A0A4R1XRY3"/>
<evidence type="ECO:0000313" key="2">
    <source>
        <dbReference type="EMBL" id="TCM65831.1"/>
    </source>
</evidence>
<feature type="signal peptide" evidence="1">
    <location>
        <begin position="1"/>
        <end position="36"/>
    </location>
</feature>
<feature type="chain" id="PRO_5020786724" evidence="1">
    <location>
        <begin position="37"/>
        <end position="473"/>
    </location>
</feature>
<dbReference type="Proteomes" id="UP000294963">
    <property type="component" value="Unassembled WGS sequence"/>
</dbReference>
<evidence type="ECO:0000256" key="1">
    <source>
        <dbReference type="SAM" id="SignalP"/>
    </source>
</evidence>
<reference evidence="2 3" key="1">
    <citation type="submission" date="2019-03" db="EMBL/GenBank/DDBJ databases">
        <title>Genomic analyses of the natural microbiome of Caenorhabditis elegans.</title>
        <authorList>
            <person name="Samuel B."/>
        </authorList>
    </citation>
    <scope>NUCLEOTIDE SEQUENCE [LARGE SCALE GENOMIC DNA]</scope>
    <source>
        <strain evidence="2 3">JUb89</strain>
    </source>
</reference>
<organism evidence="2 3">
    <name type="scientific">Acinetobacter calcoaceticus</name>
    <dbReference type="NCBI Taxonomy" id="471"/>
    <lineage>
        <taxon>Bacteria</taxon>
        <taxon>Pseudomonadati</taxon>
        <taxon>Pseudomonadota</taxon>
        <taxon>Gammaproteobacteria</taxon>
        <taxon>Moraxellales</taxon>
        <taxon>Moraxellaceae</taxon>
        <taxon>Acinetobacter</taxon>
        <taxon>Acinetobacter calcoaceticus/baumannii complex</taxon>
    </lineage>
</organism>
<protein>
    <submittedName>
        <fullName evidence="2">Uncharacterized protein</fullName>
    </submittedName>
</protein>
<dbReference type="OrthoDB" id="6073551at2"/>
<accession>A0A4R1XRY3</accession>
<dbReference type="EMBL" id="SLVJ01000014">
    <property type="protein sequence ID" value="TCM65831.1"/>
    <property type="molecule type" value="Genomic_DNA"/>
</dbReference>
<proteinExistence type="predicted"/>
<sequence length="473" mass="50308">MPQMITTAKNKAKLRAKIGTYGLLSLLLLCTHSGFAASHMQALSDEQMSETTGQALMSLSFTAPTDPRNLEYYRPQGDKTVGFYKLGMEAEVELNANIRKLQLGCGGINGPGGCDIDIDNLSLSGLKVDAAGNPITMSNTERASSSAVISNPFIEFAIRNPELASTREMVGLRISAEKLVGLLTVGDNNTTANGINSLSGYMKINGYGTAVTQDGVFGLRPGEVVHTVADIQMPLCLKGCGDNKPLTAGYGNDKNTGLKIPSMNAPFQVNNAIVSGTRLKSANVTAIAQIPNIPINSNSGQLGVKLETSACVLILCVQDTFIKLNTSVNNLSANIEFNEGLGYIHNLPIRSAAYLGLQSKALRWPGADEVAQPGWWLSLQDPVNLGDISPRDKVDIASVYPQFAKILGEKLAEDQYKIKVGLGDGISAIFQAGITKTISPVDLKGSSVNIGLENLILKSQDLTSNCYGGMKFC</sequence>
<comment type="caution">
    <text evidence="2">The sequence shown here is derived from an EMBL/GenBank/DDBJ whole genome shotgun (WGS) entry which is preliminary data.</text>
</comment>